<dbReference type="AlphaFoldDB" id="F0XUF2"/>
<evidence type="ECO:0000256" key="1">
    <source>
        <dbReference type="ARBA" id="ARBA00023242"/>
    </source>
</evidence>
<dbReference type="GO" id="GO:0000981">
    <property type="term" value="F:DNA-binding transcription factor activity, RNA polymerase II-specific"/>
    <property type="evidence" value="ECO:0007669"/>
    <property type="project" value="InterPro"/>
</dbReference>
<dbReference type="CDD" id="cd00067">
    <property type="entry name" value="GAL4"/>
    <property type="match status" value="1"/>
</dbReference>
<keyword evidence="1" id="KW-0539">Nucleus</keyword>
<dbReference type="OrthoDB" id="3145928at2759"/>
<dbReference type="SUPFAM" id="SSF57701">
    <property type="entry name" value="Zn2/Cys6 DNA-binding domain"/>
    <property type="match status" value="1"/>
</dbReference>
<feature type="region of interest" description="Disordered" evidence="2">
    <location>
        <begin position="53"/>
        <end position="122"/>
    </location>
</feature>
<dbReference type="InterPro" id="IPR053178">
    <property type="entry name" value="Osmoadaptation_assoc"/>
</dbReference>
<evidence type="ECO:0000256" key="2">
    <source>
        <dbReference type="SAM" id="MobiDB-lite"/>
    </source>
</evidence>
<feature type="compositionally biased region" description="Low complexity" evidence="2">
    <location>
        <begin position="71"/>
        <end position="107"/>
    </location>
</feature>
<dbReference type="Pfam" id="PF00172">
    <property type="entry name" value="Zn_clus"/>
    <property type="match status" value="1"/>
</dbReference>
<dbReference type="eggNOG" id="ENOG502SNQ1">
    <property type="taxonomic scope" value="Eukaryota"/>
</dbReference>
<dbReference type="STRING" id="655863.F0XUF2"/>
<evidence type="ECO:0000313" key="5">
    <source>
        <dbReference type="Proteomes" id="UP000007796"/>
    </source>
</evidence>
<keyword evidence="5" id="KW-1185">Reference proteome</keyword>
<dbReference type="PANTHER" id="PTHR38111">
    <property type="entry name" value="ZN(2)-C6 FUNGAL-TYPE DOMAIN-CONTAINING PROTEIN-RELATED"/>
    <property type="match status" value="1"/>
</dbReference>
<proteinExistence type="predicted"/>
<dbReference type="InterPro" id="IPR001138">
    <property type="entry name" value="Zn2Cys6_DnaBD"/>
</dbReference>
<feature type="domain" description="Zn(2)-C6 fungal-type" evidence="3">
    <location>
        <begin position="10"/>
        <end position="38"/>
    </location>
</feature>
<dbReference type="Proteomes" id="UP000007796">
    <property type="component" value="Unassembled WGS sequence"/>
</dbReference>
<dbReference type="InParanoid" id="F0XUF2"/>
<dbReference type="EMBL" id="GL630006">
    <property type="protein sequence ID" value="EFW98686.1"/>
    <property type="molecule type" value="Genomic_DNA"/>
</dbReference>
<evidence type="ECO:0000313" key="4">
    <source>
        <dbReference type="EMBL" id="EFW98686.1"/>
    </source>
</evidence>
<sequence>MVGVPGKFKGCETCRMWRVKCDNARPFCKKCVDTGRDCAGYERETVFIVGTQEDGGRCSSHPPRVIKMKKGSSSSQHKGSATSTTSSPGSSSTSPSSSKQPRSSRQTASETSPFPVYDQHGLVPVHPPRPAWDNSITLLGGGIAYTTSIAALETRVHSLLQQTVVEDPDSSSSFVFSAMPHYFPADVQQTLHGSDFQLHSQCMVHLSSPAALGGNTGFGFDSTTADNVCMLLYEIFSALLSRTDTFLLEQEWMDGPWEVHPKAWFDQLLDIVAQVPAILGQTDQIAPHPPTIERRMMAQNLLGKCLRVEHNLHQWRRNIQEGGGVGYGPSVWQSHAGNMDGVMPFTDTIAFRDSTTAIMFVTYWATLVLLYPCIECLYATLFQPVLDALPSTFPDLPPNLYIPDPSKYSANNVMDLSASVCRSLDFALASTVQPDLLTVPLFIVEAYYRDINASSGDGTFELLWCGAFRNRLAIRGQDIANMMQSRQWMDVAQY</sequence>
<dbReference type="PROSITE" id="PS00463">
    <property type="entry name" value="ZN2_CY6_FUNGAL_1"/>
    <property type="match status" value="1"/>
</dbReference>
<name>F0XUF2_GROCL</name>
<dbReference type="SMART" id="SM00066">
    <property type="entry name" value="GAL4"/>
    <property type="match status" value="1"/>
</dbReference>
<dbReference type="HOGENOM" id="CLU_021599_2_0_1"/>
<dbReference type="GO" id="GO:0008270">
    <property type="term" value="F:zinc ion binding"/>
    <property type="evidence" value="ECO:0007669"/>
    <property type="project" value="InterPro"/>
</dbReference>
<dbReference type="RefSeq" id="XP_014168169.1">
    <property type="nucleotide sequence ID" value="XM_014312694.1"/>
</dbReference>
<gene>
    <name evidence="4" type="ORF">CMQ_4538</name>
</gene>
<reference evidence="4 5" key="1">
    <citation type="journal article" date="2011" name="Proc. Natl. Acad. Sci. U.S.A.">
        <title>Genome and transcriptome analyses of the mountain pine beetle-fungal symbiont Grosmannia clavigera, a lodgepole pine pathogen.</title>
        <authorList>
            <person name="DiGuistini S."/>
            <person name="Wang Y."/>
            <person name="Liao N.Y."/>
            <person name="Taylor G."/>
            <person name="Tanguay P."/>
            <person name="Feau N."/>
            <person name="Henrissat B."/>
            <person name="Chan S.K."/>
            <person name="Hesse-Orce U."/>
            <person name="Alamouti S.M."/>
            <person name="Tsui C.K.M."/>
            <person name="Docking R.T."/>
            <person name="Levasseur A."/>
            <person name="Haridas S."/>
            <person name="Robertson G."/>
            <person name="Birol I."/>
            <person name="Holt R.A."/>
            <person name="Marra M.A."/>
            <person name="Hamelin R.C."/>
            <person name="Hirst M."/>
            <person name="Jones S.J.M."/>
            <person name="Bohlmann J."/>
            <person name="Breuil C."/>
        </authorList>
    </citation>
    <scope>NUCLEOTIDE SEQUENCE [LARGE SCALE GENOMIC DNA]</scope>
    <source>
        <strain evidence="5">kw1407 / UAMH 11150</strain>
    </source>
</reference>
<dbReference type="InterPro" id="IPR036864">
    <property type="entry name" value="Zn2-C6_fun-type_DNA-bd_sf"/>
</dbReference>
<accession>F0XUF2</accession>
<dbReference type="GeneID" id="25977760"/>
<protein>
    <submittedName>
        <fullName evidence="4">C6 zinc finger domain containing protein</fullName>
    </submittedName>
</protein>
<dbReference type="Gene3D" id="4.10.240.10">
    <property type="entry name" value="Zn(2)-C6 fungal-type DNA-binding domain"/>
    <property type="match status" value="1"/>
</dbReference>
<evidence type="ECO:0000259" key="3">
    <source>
        <dbReference type="PROSITE" id="PS50048"/>
    </source>
</evidence>
<dbReference type="PROSITE" id="PS50048">
    <property type="entry name" value="ZN2_CY6_FUNGAL_2"/>
    <property type="match status" value="1"/>
</dbReference>
<organism evidence="5">
    <name type="scientific">Grosmannia clavigera (strain kw1407 / UAMH 11150)</name>
    <name type="common">Blue stain fungus</name>
    <name type="synonym">Graphiocladiella clavigera</name>
    <dbReference type="NCBI Taxonomy" id="655863"/>
    <lineage>
        <taxon>Eukaryota</taxon>
        <taxon>Fungi</taxon>
        <taxon>Dikarya</taxon>
        <taxon>Ascomycota</taxon>
        <taxon>Pezizomycotina</taxon>
        <taxon>Sordariomycetes</taxon>
        <taxon>Sordariomycetidae</taxon>
        <taxon>Ophiostomatales</taxon>
        <taxon>Ophiostomataceae</taxon>
        <taxon>Leptographium</taxon>
    </lineage>
</organism>